<dbReference type="GO" id="GO:0016020">
    <property type="term" value="C:membrane"/>
    <property type="evidence" value="ECO:0007669"/>
    <property type="project" value="UniProtKB-SubCell"/>
</dbReference>
<dbReference type="InterPro" id="IPR045275">
    <property type="entry name" value="MscS_archaea/bacteria_type"/>
</dbReference>
<dbReference type="SUPFAM" id="SSF50182">
    <property type="entry name" value="Sm-like ribonucleoproteins"/>
    <property type="match status" value="1"/>
</dbReference>
<comment type="similarity">
    <text evidence="2">Belongs to the MscS (TC 1.A.23) family.</text>
</comment>
<dbReference type="InterPro" id="IPR010920">
    <property type="entry name" value="LSM_dom_sf"/>
</dbReference>
<evidence type="ECO:0000256" key="6">
    <source>
        <dbReference type="SAM" id="Phobius"/>
    </source>
</evidence>
<accession>B5Y7G4</accession>
<feature type="domain" description="Mechanosensitive ion channel MscS" evidence="7">
    <location>
        <begin position="108"/>
        <end position="174"/>
    </location>
</feature>
<dbReference type="eggNOG" id="COG0668">
    <property type="taxonomic scope" value="Bacteria"/>
</dbReference>
<dbReference type="Gene3D" id="1.10.287.1260">
    <property type="match status" value="1"/>
</dbReference>
<protein>
    <submittedName>
        <fullName evidence="8">Small conductance mechanosensitive ion channel</fullName>
    </submittedName>
</protein>
<keyword evidence="4 6" id="KW-1133">Transmembrane helix</keyword>
<dbReference type="PANTHER" id="PTHR30221">
    <property type="entry name" value="SMALL-CONDUCTANCE MECHANOSENSITIVE CHANNEL"/>
    <property type="match status" value="1"/>
</dbReference>
<reference evidence="9" key="1">
    <citation type="submission" date="2008-08" db="EMBL/GenBank/DDBJ databases">
        <title>The complete genome sequence of Coprothermobacter proteolyticus strain ATCC 5245 / DSM 5265 / BT.</title>
        <authorList>
            <person name="Dodson R.J."/>
            <person name="Durkin A.S."/>
            <person name="Wu M."/>
            <person name="Eisen J."/>
            <person name="Sutton G."/>
        </authorList>
    </citation>
    <scope>NUCLEOTIDE SEQUENCE [LARGE SCALE GENOMIC DNA]</scope>
    <source>
        <strain evidence="9">ATCC 35245 / DSM 5265 / OCM 4 / BT</strain>
    </source>
</reference>
<name>B5Y7G4_COPPD</name>
<dbReference type="InterPro" id="IPR006685">
    <property type="entry name" value="MscS_channel_2nd"/>
</dbReference>
<feature type="transmembrane region" description="Helical" evidence="6">
    <location>
        <begin position="14"/>
        <end position="35"/>
    </location>
</feature>
<proteinExistence type="inferred from homology"/>
<dbReference type="InterPro" id="IPR023408">
    <property type="entry name" value="MscS_beta-dom_sf"/>
</dbReference>
<dbReference type="PANTHER" id="PTHR30221:SF1">
    <property type="entry name" value="SMALL-CONDUCTANCE MECHANOSENSITIVE CHANNEL"/>
    <property type="match status" value="1"/>
</dbReference>
<keyword evidence="5 6" id="KW-0472">Membrane</keyword>
<dbReference type="InterPro" id="IPR011014">
    <property type="entry name" value="MscS_channel_TM-2"/>
</dbReference>
<feature type="transmembrane region" description="Helical" evidence="6">
    <location>
        <begin position="56"/>
        <end position="80"/>
    </location>
</feature>
<dbReference type="AlphaFoldDB" id="B5Y7G4"/>
<evidence type="ECO:0000259" key="7">
    <source>
        <dbReference type="Pfam" id="PF00924"/>
    </source>
</evidence>
<keyword evidence="3 6" id="KW-0812">Transmembrane</keyword>
<dbReference type="Proteomes" id="UP000001732">
    <property type="component" value="Chromosome"/>
</dbReference>
<evidence type="ECO:0000313" key="9">
    <source>
        <dbReference type="Proteomes" id="UP000001732"/>
    </source>
</evidence>
<dbReference type="SUPFAM" id="SSF82861">
    <property type="entry name" value="Mechanosensitive channel protein MscS (YggB), transmembrane region"/>
    <property type="match status" value="1"/>
</dbReference>
<keyword evidence="9" id="KW-1185">Reference proteome</keyword>
<gene>
    <name evidence="8" type="ordered locus">COPRO5265_0344</name>
</gene>
<dbReference type="STRING" id="309798.COPRO5265_0344"/>
<evidence type="ECO:0000313" key="8">
    <source>
        <dbReference type="EMBL" id="ACI17032.1"/>
    </source>
</evidence>
<evidence type="ECO:0000256" key="5">
    <source>
        <dbReference type="ARBA" id="ARBA00023136"/>
    </source>
</evidence>
<evidence type="ECO:0000256" key="1">
    <source>
        <dbReference type="ARBA" id="ARBA00004141"/>
    </source>
</evidence>
<sequence length="276" mass="30328">MFGELNLSEEMLKLLNQIAVKGAYIFVAIAFFIVIQRITASLINSSKQKLEGRPGISGISVSFWLSFLYYVIVIVAFLGALRIAGISYTSILAGVSITGLIVGLATQNILSNLFAGMMILAQKPFDIGDSVTVGNYTGTVKAINVLTTTIETLERLEITMPNKMLVDGAIVNNTKSPTRMWNFSFYVDCWEKYPDIKAHIVNLLKADKRVLEDPIVFGELTEKGIRITVRAVAETSQLLTMSRETQDHIIDLLSELGCKPLGVTEITIQGGKSRSE</sequence>
<comment type="subcellular location">
    <subcellularLocation>
        <location evidence="1">Membrane</location>
        <topology evidence="1">Multi-pass membrane protein</topology>
    </subcellularLocation>
</comment>
<dbReference type="HOGENOM" id="CLU_037945_1_1_9"/>
<dbReference type="Pfam" id="PF00924">
    <property type="entry name" value="MS_channel_2nd"/>
    <property type="match status" value="1"/>
</dbReference>
<organism evidence="8 9">
    <name type="scientific">Coprothermobacter proteolyticus (strain ATCC 35245 / DSM 5265 / OCM 4 / BT)</name>
    <dbReference type="NCBI Taxonomy" id="309798"/>
    <lineage>
        <taxon>Bacteria</taxon>
        <taxon>Pseudomonadati</taxon>
        <taxon>Coprothermobacterota</taxon>
        <taxon>Coprothermobacteria</taxon>
        <taxon>Coprothermobacterales</taxon>
        <taxon>Coprothermobacteraceae</taxon>
        <taxon>Coprothermobacter</taxon>
    </lineage>
</organism>
<dbReference type="GO" id="GO:0008381">
    <property type="term" value="F:mechanosensitive monoatomic ion channel activity"/>
    <property type="evidence" value="ECO:0007669"/>
    <property type="project" value="InterPro"/>
</dbReference>
<dbReference type="RefSeq" id="WP_012543684.1">
    <property type="nucleotide sequence ID" value="NC_011295.1"/>
</dbReference>
<dbReference type="KEGG" id="cpo:COPRO5265_0344"/>
<dbReference type="Gene3D" id="2.30.30.60">
    <property type="match status" value="1"/>
</dbReference>
<evidence type="ECO:0000256" key="4">
    <source>
        <dbReference type="ARBA" id="ARBA00022989"/>
    </source>
</evidence>
<evidence type="ECO:0000256" key="2">
    <source>
        <dbReference type="ARBA" id="ARBA00008017"/>
    </source>
</evidence>
<dbReference type="EMBL" id="CP001145">
    <property type="protein sequence ID" value="ACI17032.1"/>
    <property type="molecule type" value="Genomic_DNA"/>
</dbReference>
<reference evidence="8 9" key="2">
    <citation type="journal article" date="2014" name="Genome Announc.">
        <title>Complete Genome Sequence of Coprothermobacter proteolyticus DSM 5265.</title>
        <authorList>
            <person name="Alexiev A."/>
            <person name="Coil D.A."/>
            <person name="Badger J.H."/>
            <person name="Enticknap J."/>
            <person name="Ward N."/>
            <person name="Robb F.T."/>
            <person name="Eisen J.A."/>
        </authorList>
    </citation>
    <scope>NUCLEOTIDE SEQUENCE [LARGE SCALE GENOMIC DNA]</scope>
    <source>
        <strain evidence="9">ATCC 35245 / DSM 5265 / OCM 4 / BT</strain>
    </source>
</reference>
<feature type="transmembrane region" description="Helical" evidence="6">
    <location>
        <begin position="86"/>
        <end position="110"/>
    </location>
</feature>
<evidence type="ECO:0000256" key="3">
    <source>
        <dbReference type="ARBA" id="ARBA00022692"/>
    </source>
</evidence>